<name>W1IVU4_9GAMM</name>
<keyword evidence="1" id="KW-0378">Hydrolase</keyword>
<feature type="region of interest" description="Disordered" evidence="2">
    <location>
        <begin position="1"/>
        <end position="22"/>
    </location>
</feature>
<sequence>MPPFGFSAKEGQATPQAPDMKGFIKSYSSRGKEPYEMMGYYGTSLMEPLSSLAKQFAVYDAWFCSMPVPTDPNRAFSLTGSSFSQVSNFETGELYTNWPDAPRGPSVWIGNSTTTLHGEISSIPISCS</sequence>
<protein>
    <submittedName>
        <fullName evidence="3">Uncharacterized protein</fullName>
    </submittedName>
</protein>
<evidence type="ECO:0000313" key="3">
    <source>
        <dbReference type="EMBL" id="CDL81345.1"/>
    </source>
</evidence>
<evidence type="ECO:0000256" key="1">
    <source>
        <dbReference type="ARBA" id="ARBA00022801"/>
    </source>
</evidence>
<dbReference type="PANTHER" id="PTHR31956:SF1">
    <property type="entry name" value="NON-SPECIFIC PHOSPHOLIPASE C1"/>
    <property type="match status" value="1"/>
</dbReference>
<dbReference type="InterPro" id="IPR007312">
    <property type="entry name" value="Phosphoesterase"/>
</dbReference>
<evidence type="ECO:0000313" key="4">
    <source>
        <dbReference type="Proteomes" id="UP000019202"/>
    </source>
</evidence>
<reference evidence="3" key="1">
    <citation type="submission" date="2013-11" db="EMBL/GenBank/DDBJ databases">
        <title>Draft genome sequence and annotation of the entomopathogenic bacteria, Xenorhabdus cabanillasi strain JM26 and Xenorhabdus szentirmai strain DSM 16338.</title>
        <authorList>
            <person name="Gualtieri M."/>
            <person name="Ogier J.C."/>
            <person name="Pages S."/>
            <person name="Givaudan A."/>
            <person name="Gaudriault S."/>
        </authorList>
    </citation>
    <scope>NUCLEOTIDE SEQUENCE [LARGE SCALE GENOMIC DNA]</scope>
    <source>
        <strain evidence="3">DSM 16338</strain>
    </source>
</reference>
<dbReference type="Gene3D" id="3.40.720.10">
    <property type="entry name" value="Alkaline Phosphatase, subunit A"/>
    <property type="match status" value="1"/>
</dbReference>
<dbReference type="GO" id="GO:0042578">
    <property type="term" value="F:phosphoric ester hydrolase activity"/>
    <property type="evidence" value="ECO:0007669"/>
    <property type="project" value="UniProtKB-ARBA"/>
</dbReference>
<organism evidence="3 4">
    <name type="scientific">Xenorhabdus szentirmaii DSM 16338</name>
    <dbReference type="NCBI Taxonomy" id="1427518"/>
    <lineage>
        <taxon>Bacteria</taxon>
        <taxon>Pseudomonadati</taxon>
        <taxon>Pseudomonadota</taxon>
        <taxon>Gammaproteobacteria</taxon>
        <taxon>Enterobacterales</taxon>
        <taxon>Morganellaceae</taxon>
        <taxon>Xenorhabdus</taxon>
    </lineage>
</organism>
<dbReference type="InterPro" id="IPR017850">
    <property type="entry name" value="Alkaline_phosphatase_core_sf"/>
</dbReference>
<keyword evidence="4" id="KW-1185">Reference proteome</keyword>
<dbReference type="PANTHER" id="PTHR31956">
    <property type="entry name" value="NON-SPECIFIC PHOSPHOLIPASE C4-RELATED"/>
    <property type="match status" value="1"/>
</dbReference>
<dbReference type="Proteomes" id="UP000019202">
    <property type="component" value="Unassembled WGS sequence"/>
</dbReference>
<evidence type="ECO:0000256" key="2">
    <source>
        <dbReference type="SAM" id="MobiDB-lite"/>
    </source>
</evidence>
<dbReference type="STRING" id="1427518.XSR1_120068"/>
<gene>
    <name evidence="3" type="ORF">XSR1_120068</name>
</gene>
<dbReference type="EMBL" id="CBXF010000024">
    <property type="protein sequence ID" value="CDL81345.1"/>
    <property type="molecule type" value="Genomic_DNA"/>
</dbReference>
<dbReference type="Pfam" id="PF04185">
    <property type="entry name" value="Phosphoesterase"/>
    <property type="match status" value="1"/>
</dbReference>
<dbReference type="GO" id="GO:0009395">
    <property type="term" value="P:phospholipid catabolic process"/>
    <property type="evidence" value="ECO:0007669"/>
    <property type="project" value="TreeGrafter"/>
</dbReference>
<accession>W1IVU4</accession>
<comment type="caution">
    <text evidence="3">The sequence shown here is derived from an EMBL/GenBank/DDBJ whole genome shotgun (WGS) entry which is preliminary data.</text>
</comment>
<proteinExistence type="predicted"/>
<dbReference type="AlphaFoldDB" id="W1IVU4"/>